<proteinExistence type="predicted"/>
<feature type="region of interest" description="Disordered" evidence="1">
    <location>
        <begin position="81"/>
        <end position="117"/>
    </location>
</feature>
<dbReference type="AlphaFoldDB" id="A0A6P4J2M2"/>
<keyword evidence="2" id="KW-1185">Reference proteome</keyword>
<dbReference type="Proteomes" id="UP001652661">
    <property type="component" value="Chromosome 3L"/>
</dbReference>
<evidence type="ECO:0000313" key="3">
    <source>
        <dbReference type="RefSeq" id="XP_017028748.2"/>
    </source>
</evidence>
<protein>
    <submittedName>
        <fullName evidence="3">Uncharacterized protein ddbt</fullName>
    </submittedName>
</protein>
<dbReference type="OrthoDB" id="7675944at2759"/>
<accession>A0A6P4J2M2</accession>
<sequence>MASLKRRKIRAGDVVDTPGMVAPLPYLNFLRFLKRTMYPNYSLRRLLRVGLTVWNALSDAQKRKFEPQRILARVARKRRAARRRQLVRRSQRGQRQPAAVRRPIYDKRPNPKRRKRK</sequence>
<evidence type="ECO:0000256" key="1">
    <source>
        <dbReference type="SAM" id="MobiDB-lite"/>
    </source>
</evidence>
<dbReference type="RefSeq" id="XP_017028748.2">
    <property type="nucleotide sequence ID" value="XM_017173259.3"/>
</dbReference>
<evidence type="ECO:0000313" key="2">
    <source>
        <dbReference type="Proteomes" id="UP001652661"/>
    </source>
</evidence>
<organism evidence="2 3">
    <name type="scientific">Drosophila kikkawai</name>
    <name type="common">Fruit fly</name>
    <dbReference type="NCBI Taxonomy" id="30033"/>
    <lineage>
        <taxon>Eukaryota</taxon>
        <taxon>Metazoa</taxon>
        <taxon>Ecdysozoa</taxon>
        <taxon>Arthropoda</taxon>
        <taxon>Hexapoda</taxon>
        <taxon>Insecta</taxon>
        <taxon>Pterygota</taxon>
        <taxon>Neoptera</taxon>
        <taxon>Endopterygota</taxon>
        <taxon>Diptera</taxon>
        <taxon>Brachycera</taxon>
        <taxon>Muscomorpha</taxon>
        <taxon>Ephydroidea</taxon>
        <taxon>Drosophilidae</taxon>
        <taxon>Drosophila</taxon>
        <taxon>Sophophora</taxon>
    </lineage>
</organism>
<name>A0A6P4J2M2_DROKI</name>
<dbReference type="GeneID" id="108079052"/>
<reference evidence="3" key="1">
    <citation type="submission" date="2025-08" db="UniProtKB">
        <authorList>
            <consortium name="RefSeq"/>
        </authorList>
    </citation>
    <scope>IDENTIFICATION</scope>
    <source>
        <strain evidence="3">14028-0561.14</strain>
        <tissue evidence="3">Whole fly</tissue>
    </source>
</reference>
<feature type="compositionally biased region" description="Basic residues" evidence="1">
    <location>
        <begin position="81"/>
        <end position="92"/>
    </location>
</feature>
<gene>
    <name evidence="3" type="primary">ddbt</name>
</gene>